<evidence type="ECO:0000313" key="1">
    <source>
        <dbReference type="EMBL" id="OTW43640.1"/>
    </source>
</evidence>
<dbReference type="AlphaFoldDB" id="A0A242VWW5"/>
<dbReference type="Proteomes" id="UP000195152">
    <property type="component" value="Unassembled WGS sequence"/>
</dbReference>
<name>A0A242VWW5_BACTU</name>
<evidence type="ECO:0000313" key="2">
    <source>
        <dbReference type="Proteomes" id="UP000195152"/>
    </source>
</evidence>
<organism evidence="1 2">
    <name type="scientific">Bacillus thuringiensis serovar mexicanensis</name>
    <dbReference type="NCBI Taxonomy" id="180868"/>
    <lineage>
        <taxon>Bacteria</taxon>
        <taxon>Bacillati</taxon>
        <taxon>Bacillota</taxon>
        <taxon>Bacilli</taxon>
        <taxon>Bacillales</taxon>
        <taxon>Bacillaceae</taxon>
        <taxon>Bacillus</taxon>
        <taxon>Bacillus cereus group</taxon>
    </lineage>
</organism>
<dbReference type="EMBL" id="NFCF01000121">
    <property type="protein sequence ID" value="OTW43640.1"/>
    <property type="molecule type" value="Genomic_DNA"/>
</dbReference>
<protein>
    <submittedName>
        <fullName evidence="1">Uncharacterized protein</fullName>
    </submittedName>
</protein>
<comment type="caution">
    <text evidence="1">The sequence shown here is derived from an EMBL/GenBank/DDBJ whole genome shotgun (WGS) entry which is preliminary data.</text>
</comment>
<sequence length="101" mass="11113">MENAIGIVYDGQFYQLLLHKKPTVFKENIRPMEARIPLPLIFSDDQNGQIVNVAYVSNKPEVVGNTVALSSEMLEILYGNSTEEPCSFLPGTVGGSTNVRP</sequence>
<proteinExistence type="predicted"/>
<reference evidence="1 2" key="1">
    <citation type="submission" date="2016-10" db="EMBL/GenBank/DDBJ databases">
        <title>Comparative genomics of Bacillus thuringiensis reveals a path to pathogens against multiple invertebrate hosts.</title>
        <authorList>
            <person name="Zheng J."/>
            <person name="Gao Q."/>
            <person name="Liu H."/>
            <person name="Peng D."/>
            <person name="Ruan L."/>
            <person name="Sun M."/>
        </authorList>
    </citation>
    <scope>NUCLEOTIDE SEQUENCE [LARGE SCALE GENOMIC DNA]</scope>
    <source>
        <strain evidence="1">BGSC 4AC1</strain>
    </source>
</reference>
<dbReference type="RefSeq" id="WP_000426377.1">
    <property type="nucleotide sequence ID" value="NZ_NFCF01000121.1"/>
</dbReference>
<gene>
    <name evidence="1" type="ORF">BK699_35590</name>
</gene>
<accession>A0A242VWW5</accession>